<proteinExistence type="predicted"/>
<dbReference type="Proteomes" id="UP000887576">
    <property type="component" value="Unplaced"/>
</dbReference>
<sequence length="198" mass="23070">MTMSSADDSVTMVETTPGFGNQLFLKVDRLPYTTADGHRRYYRADKIRPGMWIDVFKRPMYIFDCDGDQTKSFLKQQFGEIQFGDCPLKLLEAGPPSHQVEVLPDELWFRASNPEFSNFQFLFIYSILSRRIDIFEEGKTRGWTKGRPFLLEIDAGHLREKDFHVGKVIPIFKWNFKLTEASTTTKEFLKAREVDAHE</sequence>
<dbReference type="WBParaSite" id="JU765_v2.g4856.t1">
    <property type="protein sequence ID" value="JU765_v2.g4856.t1"/>
    <property type="gene ID" value="JU765_v2.g4856"/>
</dbReference>
<evidence type="ECO:0000313" key="2">
    <source>
        <dbReference type="WBParaSite" id="JU765_v2.g4856.t1"/>
    </source>
</evidence>
<evidence type="ECO:0000313" key="1">
    <source>
        <dbReference type="Proteomes" id="UP000887576"/>
    </source>
</evidence>
<protein>
    <submittedName>
        <fullName evidence="2">DM10 domain-containing protein</fullName>
    </submittedName>
</protein>
<reference evidence="2" key="1">
    <citation type="submission" date="2022-11" db="UniProtKB">
        <authorList>
            <consortium name="WormBaseParasite"/>
        </authorList>
    </citation>
    <scope>IDENTIFICATION</scope>
</reference>
<name>A0AC34R9V8_9BILA</name>
<organism evidence="1 2">
    <name type="scientific">Panagrolaimus sp. JU765</name>
    <dbReference type="NCBI Taxonomy" id="591449"/>
    <lineage>
        <taxon>Eukaryota</taxon>
        <taxon>Metazoa</taxon>
        <taxon>Ecdysozoa</taxon>
        <taxon>Nematoda</taxon>
        <taxon>Chromadorea</taxon>
        <taxon>Rhabditida</taxon>
        <taxon>Tylenchina</taxon>
        <taxon>Panagrolaimomorpha</taxon>
        <taxon>Panagrolaimoidea</taxon>
        <taxon>Panagrolaimidae</taxon>
        <taxon>Panagrolaimus</taxon>
    </lineage>
</organism>
<accession>A0AC34R9V8</accession>